<evidence type="ECO:0000313" key="1">
    <source>
        <dbReference type="EMBL" id="XCD19145.1"/>
    </source>
</evidence>
<dbReference type="KEGG" id="vck:PG915_24730"/>
<reference evidence="1" key="1">
    <citation type="submission" date="2023-01" db="EMBL/GenBank/DDBJ databases">
        <title>Vibrio sp. CB1-14 genome sequencing.</title>
        <authorList>
            <person name="Otstavnykh N."/>
            <person name="Isaeva M."/>
            <person name="Meleshko D."/>
        </authorList>
    </citation>
    <scope>NUCLEOTIDE SEQUENCE</scope>
    <source>
        <strain evidence="1">CB1-14</strain>
        <plasmid evidence="1">p1</plasmid>
    </source>
</reference>
<dbReference type="AlphaFoldDB" id="A0AAU8BS17"/>
<geneLocation type="plasmid" evidence="1">
    <name>p1</name>
</geneLocation>
<accession>A0AAU8BS17</accession>
<organism evidence="1">
    <name type="scientific">Vibrio chaetopteri</name>
    <dbReference type="NCBI Taxonomy" id="3016528"/>
    <lineage>
        <taxon>Bacteria</taxon>
        <taxon>Pseudomonadati</taxon>
        <taxon>Pseudomonadota</taxon>
        <taxon>Gammaproteobacteria</taxon>
        <taxon>Vibrionales</taxon>
        <taxon>Vibrionaceae</taxon>
        <taxon>Vibrio</taxon>
    </lineage>
</organism>
<gene>
    <name evidence="1" type="ORF">PG915_24730</name>
</gene>
<sequence length="107" mass="11959">MMLILDLQAERCPNAMSLVRLSLTRAVQSGFEGTLQIRTLEPSLESKIKIFAELSSLPCTLVNSQSVSLSQERRDELLETEDIDTKELAHFSSEQFITVTINGVHHA</sequence>
<name>A0AAU8BS17_9VIBR</name>
<dbReference type="RefSeq" id="WP_353500271.1">
    <property type="nucleotide sequence ID" value="NZ_CP115922.1"/>
</dbReference>
<proteinExistence type="predicted"/>
<dbReference type="EMBL" id="CP115922">
    <property type="protein sequence ID" value="XCD19145.1"/>
    <property type="molecule type" value="Genomic_DNA"/>
</dbReference>
<protein>
    <submittedName>
        <fullName evidence="1">Uncharacterized protein</fullName>
    </submittedName>
</protein>
<keyword evidence="1" id="KW-0614">Plasmid</keyword>